<sequence>MPDPSRMFTRALSGVWGNGYWVTWHPSARYRLGDVGTLRGPGLVLISSLDEIGIATSKVTPTTRDELTWRTRGRVSVTYKSVGQTGDSFAMLADAQAGALVEFSRENALLVAYRGLSEHRLADQPVLARELIRRYWAGTWELDWHVISHLVTAKSGTVLLAGEKGALVEMHVRAALGEAPAALADLAAGVRGARSSGMELELLGKQVTPFYRVLRLRRRFIRGIEGVYGDVRTLRTSANRPPDVPADVLEEIRESPDVALEFPDQPTPASCDETA</sequence>
<accession>A0A918TET6</accession>
<protein>
    <submittedName>
        <fullName evidence="2">Uncharacterized protein</fullName>
    </submittedName>
</protein>
<comment type="caution">
    <text evidence="2">The sequence shown here is derived from an EMBL/GenBank/DDBJ whole genome shotgun (WGS) entry which is preliminary data.</text>
</comment>
<gene>
    <name evidence="2" type="ORF">GCM10010507_20220</name>
</gene>
<dbReference type="Proteomes" id="UP000646244">
    <property type="component" value="Unassembled WGS sequence"/>
</dbReference>
<evidence type="ECO:0000313" key="2">
    <source>
        <dbReference type="EMBL" id="GHC45034.1"/>
    </source>
</evidence>
<name>A0A918TET6_STRCJ</name>
<dbReference type="RefSeq" id="WP_190109340.1">
    <property type="nucleotide sequence ID" value="NZ_BMVB01000005.1"/>
</dbReference>
<dbReference type="EMBL" id="BMVB01000005">
    <property type="protein sequence ID" value="GHC45034.1"/>
    <property type="molecule type" value="Genomic_DNA"/>
</dbReference>
<organism evidence="2 3">
    <name type="scientific">Streptomyces cinnamoneus</name>
    <name type="common">Streptoverticillium cinnamoneum</name>
    <dbReference type="NCBI Taxonomy" id="53446"/>
    <lineage>
        <taxon>Bacteria</taxon>
        <taxon>Bacillati</taxon>
        <taxon>Actinomycetota</taxon>
        <taxon>Actinomycetes</taxon>
        <taxon>Kitasatosporales</taxon>
        <taxon>Streptomycetaceae</taxon>
        <taxon>Streptomyces</taxon>
        <taxon>Streptomyces cinnamoneus group</taxon>
    </lineage>
</organism>
<proteinExistence type="predicted"/>
<reference evidence="2" key="2">
    <citation type="submission" date="2020-09" db="EMBL/GenBank/DDBJ databases">
        <authorList>
            <person name="Sun Q."/>
            <person name="Ohkuma M."/>
        </authorList>
    </citation>
    <scope>NUCLEOTIDE SEQUENCE</scope>
    <source>
        <strain evidence="2">JCM 4633</strain>
    </source>
</reference>
<dbReference type="AlphaFoldDB" id="A0A918TET6"/>
<reference evidence="2" key="1">
    <citation type="journal article" date="2014" name="Int. J. Syst. Evol. Microbiol.">
        <title>Complete genome sequence of Corynebacterium casei LMG S-19264T (=DSM 44701T), isolated from a smear-ripened cheese.</title>
        <authorList>
            <consortium name="US DOE Joint Genome Institute (JGI-PGF)"/>
            <person name="Walter F."/>
            <person name="Albersmeier A."/>
            <person name="Kalinowski J."/>
            <person name="Ruckert C."/>
        </authorList>
    </citation>
    <scope>NUCLEOTIDE SEQUENCE</scope>
    <source>
        <strain evidence="2">JCM 4633</strain>
    </source>
</reference>
<evidence type="ECO:0000256" key="1">
    <source>
        <dbReference type="SAM" id="MobiDB-lite"/>
    </source>
</evidence>
<feature type="region of interest" description="Disordered" evidence="1">
    <location>
        <begin position="255"/>
        <end position="275"/>
    </location>
</feature>
<evidence type="ECO:0000313" key="3">
    <source>
        <dbReference type="Proteomes" id="UP000646244"/>
    </source>
</evidence>